<dbReference type="EMBL" id="QTUC01000001">
    <property type="protein sequence ID" value="REF36987.1"/>
    <property type="molecule type" value="Genomic_DNA"/>
</dbReference>
<evidence type="ECO:0000313" key="4">
    <source>
        <dbReference type="Proteomes" id="UP000256485"/>
    </source>
</evidence>
<dbReference type="AlphaFoldDB" id="A0A3D9V639"/>
<keyword evidence="4" id="KW-1185">Reference proteome</keyword>
<keyword evidence="2" id="KW-0472">Membrane</keyword>
<keyword evidence="2" id="KW-0812">Transmembrane</keyword>
<gene>
    <name evidence="3" type="ORF">DFJ64_2423</name>
</gene>
<keyword evidence="2" id="KW-1133">Transmembrane helix</keyword>
<protein>
    <submittedName>
        <fullName evidence="3">Uncharacterized protein</fullName>
    </submittedName>
</protein>
<evidence type="ECO:0000256" key="2">
    <source>
        <dbReference type="SAM" id="Phobius"/>
    </source>
</evidence>
<comment type="caution">
    <text evidence="3">The sequence shown here is derived from an EMBL/GenBank/DDBJ whole genome shotgun (WGS) entry which is preliminary data.</text>
</comment>
<evidence type="ECO:0000256" key="1">
    <source>
        <dbReference type="SAM" id="MobiDB-lite"/>
    </source>
</evidence>
<feature type="region of interest" description="Disordered" evidence="1">
    <location>
        <begin position="126"/>
        <end position="156"/>
    </location>
</feature>
<name>A0A3D9V639_THECX</name>
<dbReference type="RefSeq" id="WP_147304683.1">
    <property type="nucleotide sequence ID" value="NZ_QTUC01000001.1"/>
</dbReference>
<sequence>MSQLLTSGRCVTGGAASWRIERGLVGEMDWWNGLDADVQRYLLLAAAALAGALVAMVATPVGARRGTRGVLRLLERHSSAERARWEAELRDRRELVMLRERQHAYATLLAAAWRYEHTTLDLRRARRDAEEPTQRHASGGLGLGPADQPATTGDPTLAALTSTQEHLRDDLAQAREMVRLLAPSPVRQAMDRWFVELLRGDLAAATRARNEFLAHARRDLGVDPPRELVDEPA</sequence>
<reference evidence="3 4" key="1">
    <citation type="submission" date="2018-08" db="EMBL/GenBank/DDBJ databases">
        <title>Sequencing the genomes of 1000 actinobacteria strains.</title>
        <authorList>
            <person name="Klenk H.-P."/>
        </authorList>
    </citation>
    <scope>NUCLEOTIDE SEQUENCE [LARGE SCALE GENOMIC DNA]</scope>
    <source>
        <strain evidence="3 4">DSM 22891</strain>
    </source>
</reference>
<dbReference type="Proteomes" id="UP000256485">
    <property type="component" value="Unassembled WGS sequence"/>
</dbReference>
<feature type="transmembrane region" description="Helical" evidence="2">
    <location>
        <begin position="41"/>
        <end position="63"/>
    </location>
</feature>
<accession>A0A3D9V639</accession>
<dbReference type="OrthoDB" id="9853434at2"/>
<organism evidence="3 4">
    <name type="scientific">Thermasporomyces composti</name>
    <dbReference type="NCBI Taxonomy" id="696763"/>
    <lineage>
        <taxon>Bacteria</taxon>
        <taxon>Bacillati</taxon>
        <taxon>Actinomycetota</taxon>
        <taxon>Actinomycetes</taxon>
        <taxon>Propionibacteriales</taxon>
        <taxon>Nocardioidaceae</taxon>
        <taxon>Thermasporomyces</taxon>
    </lineage>
</organism>
<evidence type="ECO:0000313" key="3">
    <source>
        <dbReference type="EMBL" id="REF36987.1"/>
    </source>
</evidence>
<proteinExistence type="predicted"/>